<protein>
    <submittedName>
        <fullName evidence="2">Uncharacterized protein</fullName>
    </submittedName>
</protein>
<sequence>MEASRQTGSPGPPLGRNPEGEDIKNPDIRIPVDKNAERPRQRGEEDGENMEAEKGCGEREHEETRRPEQQTSGERRRWARMPRNEKTPSRPWRGVAQAEY</sequence>
<dbReference type="Proteomes" id="UP001066276">
    <property type="component" value="Chromosome 4_1"/>
</dbReference>
<evidence type="ECO:0000313" key="3">
    <source>
        <dbReference type="Proteomes" id="UP001066276"/>
    </source>
</evidence>
<reference evidence="2" key="1">
    <citation type="journal article" date="2022" name="bioRxiv">
        <title>Sequencing and chromosome-scale assembly of the giantPleurodeles waltlgenome.</title>
        <authorList>
            <person name="Brown T."/>
            <person name="Elewa A."/>
            <person name="Iarovenko S."/>
            <person name="Subramanian E."/>
            <person name="Araus A.J."/>
            <person name="Petzold A."/>
            <person name="Susuki M."/>
            <person name="Suzuki K.-i.T."/>
            <person name="Hayashi T."/>
            <person name="Toyoda A."/>
            <person name="Oliveira C."/>
            <person name="Osipova E."/>
            <person name="Leigh N.D."/>
            <person name="Simon A."/>
            <person name="Yun M.H."/>
        </authorList>
    </citation>
    <scope>NUCLEOTIDE SEQUENCE</scope>
    <source>
        <strain evidence="2">20211129_DDA</strain>
        <tissue evidence="2">Liver</tissue>
    </source>
</reference>
<gene>
    <name evidence="2" type="ORF">NDU88_004150</name>
</gene>
<evidence type="ECO:0000256" key="1">
    <source>
        <dbReference type="SAM" id="MobiDB-lite"/>
    </source>
</evidence>
<accession>A0AAV7T7A7</accession>
<keyword evidence="3" id="KW-1185">Reference proteome</keyword>
<feature type="compositionally biased region" description="Basic and acidic residues" evidence="1">
    <location>
        <begin position="18"/>
        <end position="44"/>
    </location>
</feature>
<feature type="compositionally biased region" description="Basic and acidic residues" evidence="1">
    <location>
        <begin position="51"/>
        <end position="88"/>
    </location>
</feature>
<proteinExistence type="predicted"/>
<dbReference type="EMBL" id="JANPWB010000007">
    <property type="protein sequence ID" value="KAJ1172303.1"/>
    <property type="molecule type" value="Genomic_DNA"/>
</dbReference>
<name>A0AAV7T7A7_PLEWA</name>
<dbReference type="AlphaFoldDB" id="A0AAV7T7A7"/>
<feature type="region of interest" description="Disordered" evidence="1">
    <location>
        <begin position="1"/>
        <end position="100"/>
    </location>
</feature>
<organism evidence="2 3">
    <name type="scientific">Pleurodeles waltl</name>
    <name type="common">Iberian ribbed newt</name>
    <dbReference type="NCBI Taxonomy" id="8319"/>
    <lineage>
        <taxon>Eukaryota</taxon>
        <taxon>Metazoa</taxon>
        <taxon>Chordata</taxon>
        <taxon>Craniata</taxon>
        <taxon>Vertebrata</taxon>
        <taxon>Euteleostomi</taxon>
        <taxon>Amphibia</taxon>
        <taxon>Batrachia</taxon>
        <taxon>Caudata</taxon>
        <taxon>Salamandroidea</taxon>
        <taxon>Salamandridae</taxon>
        <taxon>Pleurodelinae</taxon>
        <taxon>Pleurodeles</taxon>
    </lineage>
</organism>
<evidence type="ECO:0000313" key="2">
    <source>
        <dbReference type="EMBL" id="KAJ1172303.1"/>
    </source>
</evidence>
<comment type="caution">
    <text evidence="2">The sequence shown here is derived from an EMBL/GenBank/DDBJ whole genome shotgun (WGS) entry which is preliminary data.</text>
</comment>